<evidence type="ECO:0000313" key="2">
    <source>
        <dbReference type="EMBL" id="MCF4102123.1"/>
    </source>
</evidence>
<evidence type="ECO:0000313" key="3">
    <source>
        <dbReference type="Proteomes" id="UP001179363"/>
    </source>
</evidence>
<accession>A0ABS9EKT8</accession>
<gene>
    <name evidence="2" type="ORF">L1I30_10630</name>
</gene>
<dbReference type="SUPFAM" id="SSF53448">
    <property type="entry name" value="Nucleotide-diphospho-sugar transferases"/>
    <property type="match status" value="1"/>
</dbReference>
<dbReference type="Gene3D" id="3.90.550.10">
    <property type="entry name" value="Spore Coat Polysaccharide Biosynthesis Protein SpsA, Chain A"/>
    <property type="match status" value="1"/>
</dbReference>
<dbReference type="Proteomes" id="UP001179363">
    <property type="component" value="Unassembled WGS sequence"/>
</dbReference>
<dbReference type="EMBL" id="JAKGTH010000009">
    <property type="protein sequence ID" value="MCF4102123.1"/>
    <property type="molecule type" value="Genomic_DNA"/>
</dbReference>
<dbReference type="GO" id="GO:0016757">
    <property type="term" value="F:glycosyltransferase activity"/>
    <property type="evidence" value="ECO:0007669"/>
    <property type="project" value="UniProtKB-KW"/>
</dbReference>
<keyword evidence="2" id="KW-0808">Transferase</keyword>
<dbReference type="InterPro" id="IPR029044">
    <property type="entry name" value="Nucleotide-diphossugar_trans"/>
</dbReference>
<keyword evidence="2" id="KW-0328">Glycosyltransferase</keyword>
<protein>
    <submittedName>
        <fullName evidence="2">Glycosyltransferase</fullName>
        <ecNumber evidence="2">2.4.-.-</ecNumber>
    </submittedName>
</protein>
<comment type="caution">
    <text evidence="2">The sequence shown here is derived from an EMBL/GenBank/DDBJ whole genome shotgun (WGS) entry which is preliminary data.</text>
</comment>
<keyword evidence="3" id="KW-1185">Reference proteome</keyword>
<evidence type="ECO:0000259" key="1">
    <source>
        <dbReference type="Pfam" id="PF00535"/>
    </source>
</evidence>
<dbReference type="RefSeq" id="WP_236134270.1">
    <property type="nucleotide sequence ID" value="NZ_JAKGTH010000009.1"/>
</dbReference>
<reference evidence="2" key="1">
    <citation type="submission" date="2022-01" db="EMBL/GenBank/DDBJ databases">
        <title>Gillisia lutea sp. nov., isolated from marine plastic residues from the Malvarosa beach (Valencia, Spain).</title>
        <authorList>
            <person name="Vidal-Verdu A."/>
            <person name="Molina-Menor E."/>
            <person name="Satari L."/>
            <person name="Pascual J."/>
            <person name="Pereto J."/>
            <person name="Porcar M."/>
        </authorList>
    </citation>
    <scope>NUCLEOTIDE SEQUENCE</scope>
    <source>
        <strain evidence="2">M10.2A</strain>
    </source>
</reference>
<feature type="domain" description="Glycosyltransferase 2-like" evidence="1">
    <location>
        <begin position="6"/>
        <end position="125"/>
    </location>
</feature>
<organism evidence="2 3">
    <name type="scientific">Gillisia lutea</name>
    <dbReference type="NCBI Taxonomy" id="2909668"/>
    <lineage>
        <taxon>Bacteria</taxon>
        <taxon>Pseudomonadati</taxon>
        <taxon>Bacteroidota</taxon>
        <taxon>Flavobacteriia</taxon>
        <taxon>Flavobacteriales</taxon>
        <taxon>Flavobacteriaceae</taxon>
        <taxon>Gillisia</taxon>
    </lineage>
</organism>
<name>A0ABS9EKT8_9FLAO</name>
<dbReference type="EC" id="2.4.-.-" evidence="2"/>
<dbReference type="PANTHER" id="PTHR43179:SF7">
    <property type="entry name" value="RHAMNOSYLTRANSFERASE WBBL"/>
    <property type="match status" value="1"/>
</dbReference>
<dbReference type="Pfam" id="PF00535">
    <property type="entry name" value="Glycos_transf_2"/>
    <property type="match status" value="1"/>
</dbReference>
<proteinExistence type="predicted"/>
<dbReference type="InterPro" id="IPR001173">
    <property type="entry name" value="Glyco_trans_2-like"/>
</dbReference>
<sequence>MGESFSILITTFNRIQDLKFTLNSLQFFLNEGVKIIICDDASTDGTSEVIKKEYPSIKLLVNSVNKGLIYSRNLLMNQVQTLYAITLDDDANFLSLYPLENIIEHFQKEPECGVIAFRIFWGLEIPKNLNSDDESEIVKSYVGCGHVWRMEAWHGIPNYPEWFMFYGEEEFASYQLFKKSWQVHYVPKILVHHRVKVSDRKSQNDYGLRLRRSLRSGWYNYVLFLPLPQIPKRFFYTLYIQLKLKAFRGDFKAAIAIFQALLDLIYHLPKLILNRNRLTKVEYKEFENLSNTKIYWKP</sequence>
<dbReference type="PANTHER" id="PTHR43179">
    <property type="entry name" value="RHAMNOSYLTRANSFERASE WBBL"/>
    <property type="match status" value="1"/>
</dbReference>